<dbReference type="AlphaFoldDB" id="A0ABC8TPN5"/>
<proteinExistence type="predicted"/>
<feature type="non-terminal residue" evidence="1">
    <location>
        <position position="65"/>
    </location>
</feature>
<evidence type="ECO:0000313" key="2">
    <source>
        <dbReference type="Proteomes" id="UP001642360"/>
    </source>
</evidence>
<dbReference type="EMBL" id="CAUOFW020005613">
    <property type="protein sequence ID" value="CAK9170921.1"/>
    <property type="molecule type" value="Genomic_DNA"/>
</dbReference>
<organism evidence="1 2">
    <name type="scientific">Ilex paraguariensis</name>
    <name type="common">yerba mate</name>
    <dbReference type="NCBI Taxonomy" id="185542"/>
    <lineage>
        <taxon>Eukaryota</taxon>
        <taxon>Viridiplantae</taxon>
        <taxon>Streptophyta</taxon>
        <taxon>Embryophyta</taxon>
        <taxon>Tracheophyta</taxon>
        <taxon>Spermatophyta</taxon>
        <taxon>Magnoliopsida</taxon>
        <taxon>eudicotyledons</taxon>
        <taxon>Gunneridae</taxon>
        <taxon>Pentapetalae</taxon>
        <taxon>asterids</taxon>
        <taxon>campanulids</taxon>
        <taxon>Aquifoliales</taxon>
        <taxon>Aquifoliaceae</taxon>
        <taxon>Ilex</taxon>
    </lineage>
</organism>
<dbReference type="Proteomes" id="UP001642360">
    <property type="component" value="Unassembled WGS sequence"/>
</dbReference>
<evidence type="ECO:0000313" key="1">
    <source>
        <dbReference type="EMBL" id="CAK9170921.1"/>
    </source>
</evidence>
<sequence length="65" mass="7859">VYLLSRNQQFLGYMYIDDQVRSQARRISWYPPPIKRKDGVAWTKTYNWSNGVCRQSEENPLELYE</sequence>
<comment type="caution">
    <text evidence="1">The sequence shown here is derived from an EMBL/GenBank/DDBJ whole genome shotgun (WGS) entry which is preliminary data.</text>
</comment>
<protein>
    <submittedName>
        <fullName evidence="1">Uncharacterized protein</fullName>
    </submittedName>
</protein>
<accession>A0ABC8TPN5</accession>
<keyword evidence="2" id="KW-1185">Reference proteome</keyword>
<name>A0ABC8TPN5_9AQUA</name>
<reference evidence="1 2" key="1">
    <citation type="submission" date="2024-02" db="EMBL/GenBank/DDBJ databases">
        <authorList>
            <person name="Vignale AGUSTIN F."/>
            <person name="Sosa J E."/>
            <person name="Modenutti C."/>
        </authorList>
    </citation>
    <scope>NUCLEOTIDE SEQUENCE [LARGE SCALE GENOMIC DNA]</scope>
</reference>
<gene>
    <name evidence="1" type="ORF">ILEXP_LOCUS40442</name>
</gene>
<feature type="non-terminal residue" evidence="1">
    <location>
        <position position="1"/>
    </location>
</feature>